<organism evidence="2">
    <name type="scientific">Candidatus Kentrum sp. LPFa</name>
    <dbReference type="NCBI Taxonomy" id="2126335"/>
    <lineage>
        <taxon>Bacteria</taxon>
        <taxon>Pseudomonadati</taxon>
        <taxon>Pseudomonadota</taxon>
        <taxon>Gammaproteobacteria</taxon>
        <taxon>Candidatus Kentrum</taxon>
    </lineage>
</organism>
<keyword evidence="1" id="KW-0472">Membrane</keyword>
<dbReference type="EMBL" id="CAADFM010000432">
    <property type="protein sequence ID" value="VFK24695.1"/>
    <property type="molecule type" value="Genomic_DNA"/>
</dbReference>
<name>A0A450X5Y5_9GAMM</name>
<reference evidence="2" key="1">
    <citation type="submission" date="2019-02" db="EMBL/GenBank/DDBJ databases">
        <authorList>
            <person name="Gruber-Vodicka R. H."/>
            <person name="Seah K. B. B."/>
        </authorList>
    </citation>
    <scope>NUCLEOTIDE SEQUENCE</scope>
    <source>
        <strain evidence="2">BECK_S312</strain>
        <strain evidence="3">BECK_S426</strain>
    </source>
</reference>
<evidence type="ECO:0000313" key="2">
    <source>
        <dbReference type="EMBL" id="VFK24695.1"/>
    </source>
</evidence>
<sequence length="241" mass="27619">MSIITNLISWLITLVLTGALVFLWRKYKNTIRNIRDRGIYEEAIGLVKIYTNREEAVNDQINALTRTSDICFLAYNGFALLDKPSYLDSSMNSIISGFAGMGEKNIRILLLSPKNITAIRNRIERIGIKDIDGSIQDHVQDIIRNSQILERMGKSRPNVEVTIRYFNSELLWCLIIFDSFILVSFYQEGATAKNARTLLIKQNSLLGASFEYYFDYFWRSNHIKSDSIPELGNIDEENVGT</sequence>
<evidence type="ECO:0000256" key="1">
    <source>
        <dbReference type="SAM" id="Phobius"/>
    </source>
</evidence>
<gene>
    <name evidence="2" type="ORF">BECKLPF1236A_GA0070988_104323</name>
    <name evidence="3" type="ORF">BECKLPF1236C_GA0070990_104613</name>
</gene>
<accession>A0A450X5Y5</accession>
<proteinExistence type="predicted"/>
<dbReference type="AlphaFoldDB" id="A0A450X5Y5"/>
<evidence type="ECO:0000313" key="3">
    <source>
        <dbReference type="EMBL" id="VFK35982.1"/>
    </source>
</evidence>
<feature type="transmembrane region" description="Helical" evidence="1">
    <location>
        <begin position="6"/>
        <end position="24"/>
    </location>
</feature>
<keyword evidence="1" id="KW-1133">Transmembrane helix</keyword>
<keyword evidence="1" id="KW-0812">Transmembrane</keyword>
<dbReference type="EMBL" id="CAADFP010000461">
    <property type="protein sequence ID" value="VFK35982.1"/>
    <property type="molecule type" value="Genomic_DNA"/>
</dbReference>
<protein>
    <submittedName>
        <fullName evidence="2">Uncharacterized protein</fullName>
    </submittedName>
</protein>